<reference evidence="1" key="1">
    <citation type="submission" date="2020-08" db="EMBL/GenBank/DDBJ databases">
        <title>Multicomponent nature underlies the extraordinary mechanical properties of spider dragline silk.</title>
        <authorList>
            <person name="Kono N."/>
            <person name="Nakamura H."/>
            <person name="Mori M."/>
            <person name="Yoshida Y."/>
            <person name="Ohtoshi R."/>
            <person name="Malay A.D."/>
            <person name="Moran D.A.P."/>
            <person name="Tomita M."/>
            <person name="Numata K."/>
            <person name="Arakawa K."/>
        </authorList>
    </citation>
    <scope>NUCLEOTIDE SEQUENCE</scope>
</reference>
<gene>
    <name evidence="1" type="primary">mariner T</name>
    <name evidence="1" type="ORF">TNCV_4662601</name>
</gene>
<organism evidence="1 2">
    <name type="scientific">Trichonephila clavipes</name>
    <name type="common">Golden silk orbweaver</name>
    <name type="synonym">Nephila clavipes</name>
    <dbReference type="NCBI Taxonomy" id="2585209"/>
    <lineage>
        <taxon>Eukaryota</taxon>
        <taxon>Metazoa</taxon>
        <taxon>Ecdysozoa</taxon>
        <taxon>Arthropoda</taxon>
        <taxon>Chelicerata</taxon>
        <taxon>Arachnida</taxon>
        <taxon>Araneae</taxon>
        <taxon>Araneomorphae</taxon>
        <taxon>Entelegynae</taxon>
        <taxon>Araneoidea</taxon>
        <taxon>Nephilidae</taxon>
        <taxon>Trichonephila</taxon>
    </lineage>
</organism>
<protein>
    <submittedName>
        <fullName evidence="1">Mariner Mos1 transposase</fullName>
    </submittedName>
</protein>
<dbReference type="PANTHER" id="PTHR46060:SF1">
    <property type="entry name" value="MARINER MOS1 TRANSPOSASE-LIKE PROTEIN"/>
    <property type="match status" value="1"/>
</dbReference>
<evidence type="ECO:0000313" key="1">
    <source>
        <dbReference type="EMBL" id="GFY09069.1"/>
    </source>
</evidence>
<dbReference type="GO" id="GO:0003676">
    <property type="term" value="F:nucleic acid binding"/>
    <property type="evidence" value="ECO:0007669"/>
    <property type="project" value="InterPro"/>
</dbReference>
<proteinExistence type="predicted"/>
<dbReference type="EMBL" id="BMAU01021284">
    <property type="protein sequence ID" value="GFY09069.1"/>
    <property type="molecule type" value="Genomic_DNA"/>
</dbReference>
<comment type="caution">
    <text evidence="1">The sequence shown here is derived from an EMBL/GenBank/DDBJ whole genome shotgun (WGS) entry which is preliminary data.</text>
</comment>
<dbReference type="InterPro" id="IPR001888">
    <property type="entry name" value="Transposase_1"/>
</dbReference>
<evidence type="ECO:0000313" key="2">
    <source>
        <dbReference type="Proteomes" id="UP000887159"/>
    </source>
</evidence>
<dbReference type="InterPro" id="IPR052709">
    <property type="entry name" value="Transposase-MT_Hybrid"/>
</dbReference>
<keyword evidence="2" id="KW-1185">Reference proteome</keyword>
<dbReference type="InterPro" id="IPR036397">
    <property type="entry name" value="RNaseH_sf"/>
</dbReference>
<dbReference type="PANTHER" id="PTHR46060">
    <property type="entry name" value="MARINER MOS1 TRANSPOSASE-LIKE PROTEIN"/>
    <property type="match status" value="1"/>
</dbReference>
<name>A0A8X6VJ11_TRICX</name>
<dbReference type="AlphaFoldDB" id="A0A8X6VJ11"/>
<dbReference type="Proteomes" id="UP000887159">
    <property type="component" value="Unassembled WGS sequence"/>
</dbReference>
<dbReference type="Gene3D" id="3.30.420.10">
    <property type="entry name" value="Ribonuclease H-like superfamily/Ribonuclease H"/>
    <property type="match status" value="1"/>
</dbReference>
<sequence>MVFWDRHGALLVNFIPQGTTINSCACCATLQKLRRAFQNKRGGMLSKGVLLLHDNARPRTTRELIESLGWEVLDHAPYSPDLAQSDFHLFRYLKYSLGGKRFNDNDEVKAVVNSWLSDQAADFFEESF</sequence>
<dbReference type="Pfam" id="PF01359">
    <property type="entry name" value="Transposase_1"/>
    <property type="match status" value="1"/>
</dbReference>
<accession>A0A8X6VJ11</accession>